<evidence type="ECO:0000256" key="2">
    <source>
        <dbReference type="SAM" id="SignalP"/>
    </source>
</evidence>
<evidence type="ECO:0000313" key="4">
    <source>
        <dbReference type="Proteomes" id="UP000824109"/>
    </source>
</evidence>
<feature type="region of interest" description="Disordered" evidence="1">
    <location>
        <begin position="1174"/>
        <end position="1249"/>
    </location>
</feature>
<feature type="compositionally biased region" description="Low complexity" evidence="1">
    <location>
        <begin position="1174"/>
        <end position="1233"/>
    </location>
</feature>
<feature type="region of interest" description="Disordered" evidence="1">
    <location>
        <begin position="420"/>
        <end position="443"/>
    </location>
</feature>
<comment type="caution">
    <text evidence="3">The sequence shown here is derived from an EMBL/GenBank/DDBJ whole genome shotgun (WGS) entry which is preliminary data.</text>
</comment>
<sequence length="1337" mass="144831">MKGKGRMTALLLTAAVAATAVYIPAAAEGENSITVSNGISASAPSAEAGATVTLTLPEDYVDGSLVISYVNSDGQTEIPSDITMVSETEYSFTMPDYEVSVSCLENDDPSKMIVVGTTSTYYVRSDNELTVTFDVPDAPEGYIYTGTEVNVPVRDHAYNALDMTATMNGEPYTIEGGVVSGTGTAVSMGENILAITNEHQNGVDYYHSSKGHYPVDAGDLATLTLTLADENSRRVWDTYRENTFTGENPDYSIAWKITNNANDRKGASHTVDTENRVITITSSEGAETALDGDNNAVLYGVTAAIKNVQPNTKYTLTFKEKTNMTKHVSNGVYINAITLATMANSTDPDATKDTDVLNSGKLADLHTSLTDDEDWCERTVEYVSGSGLPDGYDSYEVKFTFMLRGCTGAVQIKDLTITGAAAPEPTPTPSPVPAPTKDPEKDYTPPVHTGDVIDPLDTDDTFQYHFAGGTDDYMNGVTETGKTYDVYMWVPQTATPETLRGLVAIKMNLIEVPFANSAKLREALAKENFGILFIVDQNDAVPEGKSGYNYKNILQGMYTAEDYKGDDLFGEKWRTWDGKDAAQIMDDIMKGIADASGYECVAENTPVITIGHSAASPFGYRSGNWAYDRVIAQIDMKNGMWGDATDGSTAEGDEHGYGMVPGIPSLQLAAQYTEHATGAGRDRTVCDARYHIDHQRAVDPDYLVSHIIEWGSGHYDWSNNATDIMIAYIEKAIEYRINKNEDGSDKGFTGGNDEYTLTDLTDTGYLMKPFEKDGDGAERPAGYYRDELHGWLSSGQENSTASEEDKKASFWFFDEELANEINAFTNYAIPESPGRNDTGVEGKTHSDYEPYMLIKNPANSVYADTVYDFNSYISPFTNFNGSMSRYGDNRFINYEKMESPSAGNGDDNPWLGATNTGNLRGYDTVTVDTYYMSEVPSITTTNGEAYDGVGDKAAVPEGVKAEVVPLIAPYELIESELIDADGMTRDGSELAGQVASVTRSTLRFHNNRVYYNSGCKYTNEAGTKQGAFSMIYSPEAWNGGELVSTFKSTGIGMNVPYVDTGKGTDQILTLEEIEDIDVKGLTENPRIAVEYTSSDSDLQKYTDVFVNYGPAKAVRTVDPEDGSYSWEIEILLDEIPEGAEYPIEVNIVASNLGKWEKVSGATDEISFDIVKTAEPTATATAEPTPTATATAEPTPTATATTEPTPTATATEEPTAEPTPTATATAEPAPTEPAAKADGITIGGETYTDKLPESGELTAVTITKDADADLDGCTAYAAIYSEGRLIGIRLVRIENSAGEEQLTLAIDDPMDISECDELKILVWNDNMKSEASMLTAEK</sequence>
<name>A0A9D1MC25_9FIRM</name>
<reference evidence="3" key="1">
    <citation type="submission" date="2020-10" db="EMBL/GenBank/DDBJ databases">
        <authorList>
            <person name="Gilroy R."/>
        </authorList>
    </citation>
    <scope>NUCLEOTIDE SEQUENCE</scope>
    <source>
        <strain evidence="3">USAMLcec3-3695</strain>
    </source>
</reference>
<evidence type="ECO:0000256" key="1">
    <source>
        <dbReference type="SAM" id="MobiDB-lite"/>
    </source>
</evidence>
<reference evidence="3" key="2">
    <citation type="journal article" date="2021" name="PeerJ">
        <title>Extensive microbial diversity within the chicken gut microbiome revealed by metagenomics and culture.</title>
        <authorList>
            <person name="Gilroy R."/>
            <person name="Ravi A."/>
            <person name="Getino M."/>
            <person name="Pursley I."/>
            <person name="Horton D.L."/>
            <person name="Alikhan N.F."/>
            <person name="Baker D."/>
            <person name="Gharbi K."/>
            <person name="Hall N."/>
            <person name="Watson M."/>
            <person name="Adriaenssens E.M."/>
            <person name="Foster-Nyarko E."/>
            <person name="Jarju S."/>
            <person name="Secka A."/>
            <person name="Antonio M."/>
            <person name="Oren A."/>
            <person name="Chaudhuri R.R."/>
            <person name="La Ragione R."/>
            <person name="Hildebrand F."/>
            <person name="Pallen M.J."/>
        </authorList>
    </citation>
    <scope>NUCLEOTIDE SEQUENCE</scope>
    <source>
        <strain evidence="3">USAMLcec3-3695</strain>
    </source>
</reference>
<dbReference type="Proteomes" id="UP000824109">
    <property type="component" value="Unassembled WGS sequence"/>
</dbReference>
<gene>
    <name evidence="3" type="ORF">IAA61_06830</name>
</gene>
<evidence type="ECO:0000313" key="3">
    <source>
        <dbReference type="EMBL" id="HIU57511.1"/>
    </source>
</evidence>
<proteinExistence type="predicted"/>
<keyword evidence="2" id="KW-0732">Signal</keyword>
<dbReference type="EMBL" id="DVNB01000072">
    <property type="protein sequence ID" value="HIU57511.1"/>
    <property type="molecule type" value="Genomic_DNA"/>
</dbReference>
<feature type="signal peptide" evidence="2">
    <location>
        <begin position="1"/>
        <end position="27"/>
    </location>
</feature>
<organism evidence="3 4">
    <name type="scientific">Candidatus Ornithomonoglobus merdipullorum</name>
    <dbReference type="NCBI Taxonomy" id="2840895"/>
    <lineage>
        <taxon>Bacteria</taxon>
        <taxon>Bacillati</taxon>
        <taxon>Bacillota</taxon>
        <taxon>Clostridia</taxon>
        <taxon>Candidatus Ornithomonoglobus</taxon>
    </lineage>
</organism>
<feature type="compositionally biased region" description="Pro residues" evidence="1">
    <location>
        <begin position="424"/>
        <end position="436"/>
    </location>
</feature>
<feature type="chain" id="PRO_5039133212" evidence="2">
    <location>
        <begin position="28"/>
        <end position="1337"/>
    </location>
</feature>
<accession>A0A9D1MC25</accession>
<protein>
    <submittedName>
        <fullName evidence="3">Uncharacterized protein</fullName>
    </submittedName>
</protein>